<dbReference type="FunFam" id="2.30.30.40:FF:000056">
    <property type="entry name" value="rho GTPase-activating protein 12 isoform X1"/>
    <property type="match status" value="1"/>
</dbReference>
<dbReference type="GO" id="GO:0005737">
    <property type="term" value="C:cytoplasm"/>
    <property type="evidence" value="ECO:0007669"/>
    <property type="project" value="TreeGrafter"/>
</dbReference>
<dbReference type="InterPro" id="IPR001202">
    <property type="entry name" value="WW_dom"/>
</dbReference>
<organism evidence="14 15">
    <name type="scientific">Octodon degus</name>
    <name type="common">Degu</name>
    <name type="synonym">Sciurus degus</name>
    <dbReference type="NCBI Taxonomy" id="10160"/>
    <lineage>
        <taxon>Eukaryota</taxon>
        <taxon>Metazoa</taxon>
        <taxon>Chordata</taxon>
        <taxon>Craniata</taxon>
        <taxon>Vertebrata</taxon>
        <taxon>Euteleostomi</taxon>
        <taxon>Mammalia</taxon>
        <taxon>Eutheria</taxon>
        <taxon>Euarchontoglires</taxon>
        <taxon>Glires</taxon>
        <taxon>Rodentia</taxon>
        <taxon>Hystricomorpha</taxon>
        <taxon>Octodontidae</taxon>
        <taxon>Octodon</taxon>
    </lineage>
</organism>
<evidence type="ECO:0000256" key="2">
    <source>
        <dbReference type="ARBA" id="ARBA00022468"/>
    </source>
</evidence>
<dbReference type="AlphaFoldDB" id="A0A6P6DBW6"/>
<dbReference type="FunFam" id="2.20.70.10:FF:000024">
    <property type="entry name" value="Rho GTPase activating protein 12"/>
    <property type="match status" value="1"/>
</dbReference>
<dbReference type="Pfam" id="PF00397">
    <property type="entry name" value="WW"/>
    <property type="match status" value="1"/>
</dbReference>
<reference evidence="15" key="1">
    <citation type="submission" date="2025-08" db="UniProtKB">
        <authorList>
            <consortium name="RefSeq"/>
        </authorList>
    </citation>
    <scope>IDENTIFICATION</scope>
</reference>
<dbReference type="CDD" id="cd00201">
    <property type="entry name" value="WW"/>
    <property type="match status" value="1"/>
</dbReference>
<dbReference type="SUPFAM" id="SSF50729">
    <property type="entry name" value="PH domain-like"/>
    <property type="match status" value="1"/>
</dbReference>
<evidence type="ECO:0000256" key="8">
    <source>
        <dbReference type="PROSITE-ProRule" id="PRU00192"/>
    </source>
</evidence>
<evidence type="ECO:0000259" key="13">
    <source>
        <dbReference type="PROSITE" id="PS50238"/>
    </source>
</evidence>
<evidence type="ECO:0000256" key="5">
    <source>
        <dbReference type="ARBA" id="ARBA00055252"/>
    </source>
</evidence>
<dbReference type="CTD" id="94134"/>
<evidence type="ECO:0000259" key="10">
    <source>
        <dbReference type="PROSITE" id="PS50002"/>
    </source>
</evidence>
<protein>
    <recommendedName>
        <fullName evidence="6">Rho GTPase-activating protein 12</fullName>
    </recommendedName>
    <alternativeName>
        <fullName evidence="7">Rho-type GTPase-activating protein 12</fullName>
    </alternativeName>
</protein>
<dbReference type="PROSITE" id="PS50020">
    <property type="entry name" value="WW_DOMAIN_2"/>
    <property type="match status" value="2"/>
</dbReference>
<dbReference type="RefSeq" id="XP_023557597.1">
    <property type="nucleotide sequence ID" value="XM_023701829.1"/>
</dbReference>
<evidence type="ECO:0000259" key="12">
    <source>
        <dbReference type="PROSITE" id="PS50020"/>
    </source>
</evidence>
<gene>
    <name evidence="15" type="primary">Arhgap12</name>
</gene>
<feature type="region of interest" description="Disordered" evidence="9">
    <location>
        <begin position="149"/>
        <end position="171"/>
    </location>
</feature>
<dbReference type="SMART" id="SM00233">
    <property type="entry name" value="PH"/>
    <property type="match status" value="1"/>
</dbReference>
<evidence type="ECO:0000256" key="4">
    <source>
        <dbReference type="ARBA" id="ARBA00022737"/>
    </source>
</evidence>
<comment type="function">
    <text evidence="5">GTPase activator for the Rho-type GTPases by converting them to an inactive GDP-bound state.</text>
</comment>
<evidence type="ECO:0000256" key="9">
    <source>
        <dbReference type="SAM" id="MobiDB-lite"/>
    </source>
</evidence>
<evidence type="ECO:0000259" key="11">
    <source>
        <dbReference type="PROSITE" id="PS50003"/>
    </source>
</evidence>
<feature type="compositionally biased region" description="Acidic residues" evidence="9">
    <location>
        <begin position="506"/>
        <end position="515"/>
    </location>
</feature>
<dbReference type="PROSITE" id="PS50002">
    <property type="entry name" value="SH3"/>
    <property type="match status" value="1"/>
</dbReference>
<evidence type="ECO:0000256" key="3">
    <source>
        <dbReference type="ARBA" id="ARBA00022553"/>
    </source>
</evidence>
<evidence type="ECO:0000256" key="1">
    <source>
        <dbReference type="ARBA" id="ARBA00022443"/>
    </source>
</evidence>
<dbReference type="FunFam" id="1.10.555.10:FF:000003">
    <property type="entry name" value="Putative rho GTPase-activating protein 12"/>
    <property type="match status" value="1"/>
</dbReference>
<dbReference type="Gene3D" id="2.30.30.40">
    <property type="entry name" value="SH3 Domains"/>
    <property type="match status" value="1"/>
</dbReference>
<dbReference type="SMART" id="SM00326">
    <property type="entry name" value="SH3"/>
    <property type="match status" value="1"/>
</dbReference>
<dbReference type="InterPro" id="IPR008936">
    <property type="entry name" value="Rho_GTPase_activation_prot"/>
</dbReference>
<dbReference type="SMART" id="SM00456">
    <property type="entry name" value="WW"/>
    <property type="match status" value="2"/>
</dbReference>
<evidence type="ECO:0000256" key="6">
    <source>
        <dbReference type="ARBA" id="ARBA00070232"/>
    </source>
</evidence>
<dbReference type="InterPro" id="IPR050729">
    <property type="entry name" value="Rho-GAP"/>
</dbReference>
<dbReference type="Pfam" id="PF00169">
    <property type="entry name" value="PH"/>
    <property type="match status" value="1"/>
</dbReference>
<evidence type="ECO:0000256" key="7">
    <source>
        <dbReference type="ARBA" id="ARBA00083383"/>
    </source>
</evidence>
<dbReference type="Gene3D" id="2.30.29.30">
    <property type="entry name" value="Pleckstrin-homology domain (PH domain)/Phosphotyrosine-binding domain (PTB)"/>
    <property type="match status" value="1"/>
</dbReference>
<dbReference type="PANTHER" id="PTHR23176">
    <property type="entry name" value="RHO/RAC/CDC GTPASE-ACTIVATING PROTEIN"/>
    <property type="match status" value="1"/>
</dbReference>
<feature type="domain" description="SH3" evidence="10">
    <location>
        <begin position="10"/>
        <end position="72"/>
    </location>
</feature>
<dbReference type="Pfam" id="PF00620">
    <property type="entry name" value="RhoGAP"/>
    <property type="match status" value="1"/>
</dbReference>
<dbReference type="CDD" id="cd04403">
    <property type="entry name" value="RhoGAP_ARHGAP27_15_12_9"/>
    <property type="match status" value="1"/>
</dbReference>
<sequence length="771" mass="87727">MADRSGKIVPGQVYIEVEYDYEYEAKDRKVVIKQGERYILVKKTNDDWWQVKPDENSKAFYVPAQYVKEVTRKALMPPLKQAVGLPNNSMKTIQSLHLQRSTENVNKLPELSSFGKPSSSVQGTGLIRDANQNFGPSYNPGQTLNLSLDLTHNNGKFNSDSHSPKVSSQNRTRLFGHFPGQEFLDIEKTSFSQEQSCDSAGESLERIHQDSESGDELSSSSTEQIRATTPPNQGRPDSPVYANLQELKISQSALPPLPGSPAIQINGEWETHKDSSGRCYYYNRGTQERTWKPPRWTRDTSISKDFHSQGDQELLSSEENYHSICYSQSDSQCGSPPRGWSEELDERGHTLYTSDYTNEKWLKHVDDQGRQYYYSADGSRSEWELPKGQEKYGLLNVTKITENGKKVRKNWLSSWAVLQGSSLLFTKTQGSSTSWFGSNQSKPEFTVDLKGATIEMASKDKSSKKNVFELKTRQGTELLIQSDNDAVINDWFKVLSSTISNQAVETDEAVEEEIPDSPGIEKQDKEKDQKDVKKLRSMKVSSIDSSEQKKTKKNLKKFLTRRPTLQAVREKGYIKDQVFGANLANLCQRESGTVPKFVRLCIEHVEEHGLDVDGIYRVSGNLAVIQKLRFAVNHDEKLDLTDSKWEDIHVITGALKMFFRELPEPLFTFNHFNDFVNAIKQEPRQRVAAVKELIRQLPKPNQDTMQILFRHLKRVIENGEKNRMTYQSIAIVFGPTLLKPEKETGNIAVHTVYQNQIVELILLELSSIFGR</sequence>
<dbReference type="Pfam" id="PF16618">
    <property type="entry name" value="SH3-WW_linker"/>
    <property type="match status" value="1"/>
</dbReference>
<feature type="compositionally biased region" description="Basic and acidic residues" evidence="9">
    <location>
        <begin position="519"/>
        <end position="534"/>
    </location>
</feature>
<evidence type="ECO:0000313" key="15">
    <source>
        <dbReference type="RefSeq" id="XP_023557597.1"/>
    </source>
</evidence>
<dbReference type="PROSITE" id="PS50003">
    <property type="entry name" value="PH_DOMAIN"/>
    <property type="match status" value="1"/>
</dbReference>
<dbReference type="SUPFAM" id="SSF48350">
    <property type="entry name" value="GTPase activation domain, GAP"/>
    <property type="match status" value="1"/>
</dbReference>
<accession>A0A6P6DBW6</accession>
<dbReference type="InterPro" id="IPR001849">
    <property type="entry name" value="PH_domain"/>
</dbReference>
<dbReference type="Gene3D" id="2.20.70.10">
    <property type="match status" value="1"/>
</dbReference>
<feature type="domain" description="PH" evidence="11">
    <location>
        <begin position="399"/>
        <end position="500"/>
    </location>
</feature>
<dbReference type="GO" id="GO:0007165">
    <property type="term" value="P:signal transduction"/>
    <property type="evidence" value="ECO:0007669"/>
    <property type="project" value="InterPro"/>
</dbReference>
<feature type="domain" description="WW" evidence="12">
    <location>
        <begin position="263"/>
        <end position="296"/>
    </location>
</feature>
<dbReference type="CDD" id="cd12070">
    <property type="entry name" value="SH3_ARHGAP12"/>
    <property type="match status" value="1"/>
</dbReference>
<keyword evidence="3" id="KW-0597">Phosphoprotein</keyword>
<keyword evidence="2" id="KW-0343">GTPase activation</keyword>
<keyword evidence="4" id="KW-0677">Repeat</keyword>
<feature type="domain" description="Rho-GAP" evidence="13">
    <location>
        <begin position="581"/>
        <end position="769"/>
    </location>
</feature>
<feature type="domain" description="WW" evidence="12">
    <location>
        <begin position="361"/>
        <end position="388"/>
    </location>
</feature>
<dbReference type="PANTHER" id="PTHR23176:SF107">
    <property type="entry name" value="RHO GTPASE-ACTIVATING PROTEIN 12"/>
    <property type="match status" value="1"/>
</dbReference>
<dbReference type="GO" id="GO:0005096">
    <property type="term" value="F:GTPase activator activity"/>
    <property type="evidence" value="ECO:0007669"/>
    <property type="project" value="UniProtKB-KW"/>
</dbReference>
<dbReference type="InterPro" id="IPR001452">
    <property type="entry name" value="SH3_domain"/>
</dbReference>
<dbReference type="GeneID" id="101591846"/>
<feature type="region of interest" description="Disordered" evidence="9">
    <location>
        <begin position="190"/>
        <end position="239"/>
    </location>
</feature>
<keyword evidence="14" id="KW-1185">Reference proteome</keyword>
<name>A0A6P6DBW6_OCTDE</name>
<dbReference type="InterPro" id="IPR036028">
    <property type="entry name" value="SH3-like_dom_sf"/>
</dbReference>
<keyword evidence="1 8" id="KW-0728">SH3 domain</keyword>
<dbReference type="InterPro" id="IPR036020">
    <property type="entry name" value="WW_dom_sf"/>
</dbReference>
<feature type="region of interest" description="Disordered" evidence="9">
    <location>
        <begin position="506"/>
        <end position="549"/>
    </location>
</feature>
<dbReference type="InterPro" id="IPR000198">
    <property type="entry name" value="RhoGAP_dom"/>
</dbReference>
<dbReference type="SUPFAM" id="SSF50044">
    <property type="entry name" value="SH3-domain"/>
    <property type="match status" value="1"/>
</dbReference>
<dbReference type="InterPro" id="IPR011993">
    <property type="entry name" value="PH-like_dom_sf"/>
</dbReference>
<evidence type="ECO:0000313" key="14">
    <source>
        <dbReference type="Proteomes" id="UP000515203"/>
    </source>
</evidence>
<dbReference type="Pfam" id="PF00018">
    <property type="entry name" value="SH3_1"/>
    <property type="match status" value="1"/>
</dbReference>
<dbReference type="FunFam" id="2.30.29.30:FF:000100">
    <property type="entry name" value="Rho GTPase activating protein 12"/>
    <property type="match status" value="1"/>
</dbReference>
<feature type="compositionally biased region" description="Polar residues" evidence="9">
    <location>
        <begin position="222"/>
        <end position="232"/>
    </location>
</feature>
<dbReference type="Gene3D" id="1.10.555.10">
    <property type="entry name" value="Rho GTPase activation protein"/>
    <property type="match status" value="1"/>
</dbReference>
<dbReference type="SMART" id="SM00324">
    <property type="entry name" value="RhoGAP"/>
    <property type="match status" value="1"/>
</dbReference>
<dbReference type="SUPFAM" id="SSF51045">
    <property type="entry name" value="WW domain"/>
    <property type="match status" value="2"/>
</dbReference>
<dbReference type="CDD" id="cd13233">
    <property type="entry name" value="PH_ARHGAP9-like"/>
    <property type="match status" value="1"/>
</dbReference>
<dbReference type="Proteomes" id="UP000515203">
    <property type="component" value="Unplaced"/>
</dbReference>
<proteinExistence type="predicted"/>
<dbReference type="PROSITE" id="PS50238">
    <property type="entry name" value="RHOGAP"/>
    <property type="match status" value="1"/>
</dbReference>
<dbReference type="InterPro" id="IPR035491">
    <property type="entry name" value="ARHGAP12_SH3"/>
</dbReference>